<reference evidence="1 2" key="1">
    <citation type="submission" date="2021-06" db="EMBL/GenBank/DDBJ databases">
        <title>Caerostris darwini draft genome.</title>
        <authorList>
            <person name="Kono N."/>
            <person name="Arakawa K."/>
        </authorList>
    </citation>
    <scope>NUCLEOTIDE SEQUENCE [LARGE SCALE GENOMIC DNA]</scope>
</reference>
<gene>
    <name evidence="1" type="ORF">CDAR_457721</name>
</gene>
<evidence type="ECO:0000313" key="1">
    <source>
        <dbReference type="EMBL" id="GIY27807.1"/>
    </source>
</evidence>
<name>A0AAV4S5X0_9ARAC</name>
<protein>
    <submittedName>
        <fullName evidence="1">Uncharacterized protein</fullName>
    </submittedName>
</protein>
<sequence>MASDTQFFEGNKKRLPILKFNLKRGTVQEIPRIETPDKENASSPFQRSISEMVKKRKRNCTKSLLKPSKISKVHRHNKHKSLNKEKKEDNFLEKFIDELQDFDGKGILPELSELDHYLFNNESVVRNEGNDNNLSSTR</sequence>
<organism evidence="1 2">
    <name type="scientific">Caerostris darwini</name>
    <dbReference type="NCBI Taxonomy" id="1538125"/>
    <lineage>
        <taxon>Eukaryota</taxon>
        <taxon>Metazoa</taxon>
        <taxon>Ecdysozoa</taxon>
        <taxon>Arthropoda</taxon>
        <taxon>Chelicerata</taxon>
        <taxon>Arachnida</taxon>
        <taxon>Araneae</taxon>
        <taxon>Araneomorphae</taxon>
        <taxon>Entelegynae</taxon>
        <taxon>Araneoidea</taxon>
        <taxon>Araneidae</taxon>
        <taxon>Caerostris</taxon>
    </lineage>
</organism>
<dbReference type="Proteomes" id="UP001054837">
    <property type="component" value="Unassembled WGS sequence"/>
</dbReference>
<dbReference type="AlphaFoldDB" id="A0AAV4S5X0"/>
<comment type="caution">
    <text evidence="1">The sequence shown here is derived from an EMBL/GenBank/DDBJ whole genome shotgun (WGS) entry which is preliminary data.</text>
</comment>
<proteinExistence type="predicted"/>
<accession>A0AAV4S5X0</accession>
<dbReference type="EMBL" id="BPLQ01007089">
    <property type="protein sequence ID" value="GIY27807.1"/>
    <property type="molecule type" value="Genomic_DNA"/>
</dbReference>
<evidence type="ECO:0000313" key="2">
    <source>
        <dbReference type="Proteomes" id="UP001054837"/>
    </source>
</evidence>
<keyword evidence="2" id="KW-1185">Reference proteome</keyword>